<accession>A0ABD0M7E6</accession>
<evidence type="ECO:0000313" key="3">
    <source>
        <dbReference type="Proteomes" id="UP001519460"/>
    </source>
</evidence>
<proteinExistence type="predicted"/>
<comment type="caution">
    <text evidence="2">The sequence shown here is derived from an EMBL/GenBank/DDBJ whole genome shotgun (WGS) entry which is preliminary data.</text>
</comment>
<evidence type="ECO:0000256" key="1">
    <source>
        <dbReference type="SAM" id="MobiDB-lite"/>
    </source>
</evidence>
<dbReference type="EMBL" id="JACVVK020000004">
    <property type="protein sequence ID" value="KAK7507602.1"/>
    <property type="molecule type" value="Genomic_DNA"/>
</dbReference>
<evidence type="ECO:0000313" key="2">
    <source>
        <dbReference type="EMBL" id="KAK7507602.1"/>
    </source>
</evidence>
<keyword evidence="3" id="KW-1185">Reference proteome</keyword>
<organism evidence="2 3">
    <name type="scientific">Batillaria attramentaria</name>
    <dbReference type="NCBI Taxonomy" id="370345"/>
    <lineage>
        <taxon>Eukaryota</taxon>
        <taxon>Metazoa</taxon>
        <taxon>Spiralia</taxon>
        <taxon>Lophotrochozoa</taxon>
        <taxon>Mollusca</taxon>
        <taxon>Gastropoda</taxon>
        <taxon>Caenogastropoda</taxon>
        <taxon>Sorbeoconcha</taxon>
        <taxon>Cerithioidea</taxon>
        <taxon>Batillariidae</taxon>
        <taxon>Batillaria</taxon>
    </lineage>
</organism>
<dbReference type="AlphaFoldDB" id="A0ABD0M7E6"/>
<feature type="region of interest" description="Disordered" evidence="1">
    <location>
        <begin position="53"/>
        <end position="81"/>
    </location>
</feature>
<dbReference type="Proteomes" id="UP001519460">
    <property type="component" value="Unassembled WGS sequence"/>
</dbReference>
<sequence length="104" mass="11851">MTERSEAPLSRMFRVGKQDPTVVNTVRAISYQMEVPILPVSYYHLPPFMSSSPPRHPPLSDFTPTFSTHIPRSRDVDQGVSQCSVNQDDLFLQPSQWPEGQYSQ</sequence>
<reference evidence="2 3" key="1">
    <citation type="journal article" date="2023" name="Sci. Data">
        <title>Genome assembly of the Korean intertidal mud-creeper Batillaria attramentaria.</title>
        <authorList>
            <person name="Patra A.K."/>
            <person name="Ho P.T."/>
            <person name="Jun S."/>
            <person name="Lee S.J."/>
            <person name="Kim Y."/>
            <person name="Won Y.J."/>
        </authorList>
    </citation>
    <scope>NUCLEOTIDE SEQUENCE [LARGE SCALE GENOMIC DNA]</scope>
    <source>
        <strain evidence="2">Wonlab-2016</strain>
    </source>
</reference>
<name>A0ABD0M7E6_9CAEN</name>
<protein>
    <submittedName>
        <fullName evidence="2">Uncharacterized protein</fullName>
    </submittedName>
</protein>
<gene>
    <name evidence="2" type="ORF">BaRGS_00001537</name>
</gene>